<dbReference type="Pfam" id="PF07883">
    <property type="entry name" value="Cupin_2"/>
    <property type="match status" value="1"/>
</dbReference>
<dbReference type="VEuPathDB" id="FungiDB:A1Q1_01038"/>
<dbReference type="AlphaFoldDB" id="J6F3K0"/>
<dbReference type="Proteomes" id="UP000002748">
    <property type="component" value="Unassembled WGS sequence"/>
</dbReference>
<proteinExistence type="predicted"/>
<dbReference type="RefSeq" id="XP_014181136.1">
    <property type="nucleotide sequence ID" value="XM_014325661.1"/>
</dbReference>
<dbReference type="KEGG" id="tasa:A1Q1_01038"/>
<dbReference type="InterPro" id="IPR011051">
    <property type="entry name" value="RmlC_Cupin_sf"/>
</dbReference>
<evidence type="ECO:0000259" key="1">
    <source>
        <dbReference type="Pfam" id="PF07883"/>
    </source>
</evidence>
<sequence length="156" mass="17483">MRSVLQLARLSARFAPRLARPTSSKASDLVFTHERDAEFTRGLRSFFEYRDLGINDATKGAVAAHVIRAVSGTHAEGVPHKHDTTFQMVYVLKGWVEFEYEKPGASEPVKVRLEKGSSVYQPPHIRHREVAHSDDVEMLEIVLPGNFGTEEVPSVQ</sequence>
<comment type="caution">
    <text evidence="2">The sequence shown here is derived from an EMBL/GenBank/DDBJ whole genome shotgun (WGS) entry which is preliminary data.</text>
</comment>
<evidence type="ECO:0000313" key="3">
    <source>
        <dbReference type="Proteomes" id="UP000002748"/>
    </source>
</evidence>
<reference evidence="2 3" key="1">
    <citation type="journal article" date="2012" name="Eukaryot. Cell">
        <title>Draft genome sequence of CBS 2479, the standard type strain of Trichosporon asahii.</title>
        <authorList>
            <person name="Yang R.Y."/>
            <person name="Li H.T."/>
            <person name="Zhu H."/>
            <person name="Zhou G.P."/>
            <person name="Wang M."/>
            <person name="Wang L."/>
        </authorList>
    </citation>
    <scope>NUCLEOTIDE SEQUENCE [LARGE SCALE GENOMIC DNA]</scope>
    <source>
        <strain evidence="3">ATCC 90039 / CBS 2479 / JCM 2466 / KCTC 7840 / NCYC 2677 / UAMH 7654</strain>
    </source>
</reference>
<dbReference type="EMBL" id="ALBS01000146">
    <property type="protein sequence ID" value="EJT49812.1"/>
    <property type="molecule type" value="Genomic_DNA"/>
</dbReference>
<accession>J6F3K0</accession>
<organism evidence="2 3">
    <name type="scientific">Trichosporon asahii var. asahii (strain ATCC 90039 / CBS 2479 / JCM 2466 / KCTC 7840 / NBRC 103889/ NCYC 2677 / UAMH 7654)</name>
    <name type="common">Yeast</name>
    <dbReference type="NCBI Taxonomy" id="1186058"/>
    <lineage>
        <taxon>Eukaryota</taxon>
        <taxon>Fungi</taxon>
        <taxon>Dikarya</taxon>
        <taxon>Basidiomycota</taxon>
        <taxon>Agaricomycotina</taxon>
        <taxon>Tremellomycetes</taxon>
        <taxon>Trichosporonales</taxon>
        <taxon>Trichosporonaceae</taxon>
        <taxon>Trichosporon</taxon>
    </lineage>
</organism>
<dbReference type="InterPro" id="IPR014710">
    <property type="entry name" value="RmlC-like_jellyroll"/>
</dbReference>
<feature type="domain" description="Cupin type-2" evidence="1">
    <location>
        <begin position="75"/>
        <end position="141"/>
    </location>
</feature>
<dbReference type="CDD" id="cd06980">
    <property type="entry name" value="cupin_bxe_c0505"/>
    <property type="match status" value="1"/>
</dbReference>
<dbReference type="OrthoDB" id="2589563at2759"/>
<protein>
    <recommendedName>
        <fullName evidence="1">Cupin type-2 domain-containing protein</fullName>
    </recommendedName>
</protein>
<dbReference type="Gene3D" id="2.60.120.10">
    <property type="entry name" value="Jelly Rolls"/>
    <property type="match status" value="1"/>
</dbReference>
<dbReference type="InterPro" id="IPR013096">
    <property type="entry name" value="Cupin_2"/>
</dbReference>
<dbReference type="SUPFAM" id="SSF51182">
    <property type="entry name" value="RmlC-like cupins"/>
    <property type="match status" value="1"/>
</dbReference>
<name>J6F3K0_TRIAS</name>
<dbReference type="HOGENOM" id="CLU_117516_1_0_1"/>
<dbReference type="GeneID" id="25984552"/>
<evidence type="ECO:0000313" key="2">
    <source>
        <dbReference type="EMBL" id="EJT49812.1"/>
    </source>
</evidence>
<gene>
    <name evidence="2" type="ORF">A1Q1_01038</name>
</gene>